<comment type="function">
    <text evidence="2">Catalyzes the dismutation of two molecules of 6,7-dimethyl-8-ribityllumazine, resulting in the formation of riboflavin and 5-amino-6-(D-ribitylamino)uracil.</text>
</comment>
<dbReference type="Gene3D" id="2.40.30.20">
    <property type="match status" value="2"/>
</dbReference>
<keyword evidence="6" id="KW-0686">Riboflavin biosynthesis</keyword>
<dbReference type="InterPro" id="IPR001783">
    <property type="entry name" value="Lumazine-bd"/>
</dbReference>
<dbReference type="RefSeq" id="WP_350344229.1">
    <property type="nucleotide sequence ID" value="NZ_CP158367.1"/>
</dbReference>
<dbReference type="AlphaFoldDB" id="A0AAU7VN59"/>
<sequence length="225" mass="24389">MLKKGCEIMFTGLIEEVGKVEKIKKSAKSCSLTISAKKILDDVKVGDSISTNGVCLTVINFSNNHFDADVMPETMAKSNLGKLSVGSKVNLERALQLGDRLGGHMVSGHIDDVGAIVNFQKDENATWVTIDPINTSLKYVISKGSIAVDGASLTVADVTDNSFKVSIIPLTKEGTTLLEKKIGDEVNLEYDLVGKYVEKLVSANKREYQNKNSIDISFLQKNGFA</sequence>
<evidence type="ECO:0000256" key="6">
    <source>
        <dbReference type="ARBA" id="ARBA00022619"/>
    </source>
</evidence>
<comment type="pathway">
    <text evidence="3">Cofactor biosynthesis; riboflavin biosynthesis; riboflavin from 2-hydroxy-3-oxobutyl phosphate and 5-amino-6-(D-ribitylamino)uracil: step 2/2.</text>
</comment>
<feature type="repeat" description="Lumazine-binding" evidence="10">
    <location>
        <begin position="9"/>
        <end position="104"/>
    </location>
</feature>
<dbReference type="NCBIfam" id="NF009566">
    <property type="entry name" value="PRK13020.1"/>
    <property type="match status" value="1"/>
</dbReference>
<dbReference type="PROSITE" id="PS51177">
    <property type="entry name" value="LUMAZINE_BIND"/>
    <property type="match status" value="2"/>
</dbReference>
<name>A0AAU7VN59_9FIRM</name>
<evidence type="ECO:0000256" key="10">
    <source>
        <dbReference type="PROSITE-ProRule" id="PRU00524"/>
    </source>
</evidence>
<dbReference type="GO" id="GO:0004746">
    <property type="term" value="F:riboflavin synthase activity"/>
    <property type="evidence" value="ECO:0007669"/>
    <property type="project" value="UniProtKB-UniRule"/>
</dbReference>
<evidence type="ECO:0000256" key="5">
    <source>
        <dbReference type="ARBA" id="ARBA00013950"/>
    </source>
</evidence>
<protein>
    <recommendedName>
        <fullName evidence="5 9">Riboflavin synthase</fullName>
        <ecNumber evidence="4 9">2.5.1.9</ecNumber>
    </recommendedName>
</protein>
<dbReference type="PIRSF" id="PIRSF000498">
    <property type="entry name" value="Riboflavin_syn_A"/>
    <property type="match status" value="1"/>
</dbReference>
<reference evidence="12" key="1">
    <citation type="journal article" date="2013" name="Extremophiles">
        <title>Proteinivorax tanatarense gen. nov., sp. nov., an anaerobic, haloalkaliphilic, proteolytic bacterium isolated from a decaying algal bloom, and proposal of Proteinivoraceae fam. nov.</title>
        <authorList>
            <person name="Kevbrin V."/>
            <person name="Boltyanskaya Y."/>
            <person name="Zhilina T."/>
            <person name="Kolganova T."/>
            <person name="Lavrentjeva E."/>
            <person name="Kuznetsov B."/>
        </authorList>
    </citation>
    <scope>NUCLEOTIDE SEQUENCE</scope>
    <source>
        <strain evidence="12">Z-910T</strain>
    </source>
</reference>
<evidence type="ECO:0000256" key="9">
    <source>
        <dbReference type="NCBIfam" id="TIGR00187"/>
    </source>
</evidence>
<keyword evidence="7 12" id="KW-0808">Transferase</keyword>
<dbReference type="SUPFAM" id="SSF63380">
    <property type="entry name" value="Riboflavin synthase domain-like"/>
    <property type="match status" value="2"/>
</dbReference>
<evidence type="ECO:0000256" key="3">
    <source>
        <dbReference type="ARBA" id="ARBA00004887"/>
    </source>
</evidence>
<dbReference type="NCBIfam" id="NF006767">
    <property type="entry name" value="PRK09289.1"/>
    <property type="match status" value="1"/>
</dbReference>
<dbReference type="CDD" id="cd00402">
    <property type="entry name" value="Riboflavin_synthase_like"/>
    <property type="match status" value="1"/>
</dbReference>
<evidence type="ECO:0000259" key="11">
    <source>
        <dbReference type="PROSITE" id="PS51177"/>
    </source>
</evidence>
<organism evidence="12">
    <name type="scientific">Proteinivorax tanatarense</name>
    <dbReference type="NCBI Taxonomy" id="1260629"/>
    <lineage>
        <taxon>Bacteria</taxon>
        <taxon>Bacillati</taxon>
        <taxon>Bacillota</taxon>
        <taxon>Clostridia</taxon>
        <taxon>Eubacteriales</taxon>
        <taxon>Proteinivoracaceae</taxon>
        <taxon>Proteinivorax</taxon>
    </lineage>
</organism>
<gene>
    <name evidence="12" type="ORF">PRVXT_000618</name>
</gene>
<evidence type="ECO:0000256" key="7">
    <source>
        <dbReference type="ARBA" id="ARBA00022679"/>
    </source>
</evidence>
<evidence type="ECO:0000313" key="12">
    <source>
        <dbReference type="EMBL" id="XBX75485.1"/>
    </source>
</evidence>
<keyword evidence="8" id="KW-0677">Repeat</keyword>
<evidence type="ECO:0000256" key="1">
    <source>
        <dbReference type="ARBA" id="ARBA00000968"/>
    </source>
</evidence>
<comment type="catalytic activity">
    <reaction evidence="1">
        <text>2 6,7-dimethyl-8-(1-D-ribityl)lumazine + H(+) = 5-amino-6-(D-ribitylamino)uracil + riboflavin</text>
        <dbReference type="Rhea" id="RHEA:20772"/>
        <dbReference type="ChEBI" id="CHEBI:15378"/>
        <dbReference type="ChEBI" id="CHEBI:15934"/>
        <dbReference type="ChEBI" id="CHEBI:57986"/>
        <dbReference type="ChEBI" id="CHEBI:58201"/>
        <dbReference type="EC" id="2.5.1.9"/>
    </reaction>
</comment>
<evidence type="ECO:0000256" key="8">
    <source>
        <dbReference type="ARBA" id="ARBA00022737"/>
    </source>
</evidence>
<proteinExistence type="predicted"/>
<dbReference type="GO" id="GO:0009231">
    <property type="term" value="P:riboflavin biosynthetic process"/>
    <property type="evidence" value="ECO:0007669"/>
    <property type="project" value="UniProtKB-KW"/>
</dbReference>
<evidence type="ECO:0000256" key="2">
    <source>
        <dbReference type="ARBA" id="ARBA00002803"/>
    </source>
</evidence>
<dbReference type="InterPro" id="IPR026017">
    <property type="entry name" value="Lumazine-bd_dom"/>
</dbReference>
<dbReference type="PANTHER" id="PTHR21098:SF12">
    <property type="entry name" value="RIBOFLAVIN SYNTHASE"/>
    <property type="match status" value="1"/>
</dbReference>
<dbReference type="NCBIfam" id="TIGR00187">
    <property type="entry name" value="ribE"/>
    <property type="match status" value="1"/>
</dbReference>
<feature type="domain" description="Lumazine-binding" evidence="11">
    <location>
        <begin position="105"/>
        <end position="201"/>
    </location>
</feature>
<dbReference type="FunFam" id="2.40.30.20:FF:000004">
    <property type="entry name" value="Riboflavin synthase, alpha subunit"/>
    <property type="match status" value="1"/>
</dbReference>
<dbReference type="InterPro" id="IPR023366">
    <property type="entry name" value="ATP_synth_asu-like_sf"/>
</dbReference>
<feature type="repeat" description="Lumazine-binding" evidence="10">
    <location>
        <begin position="105"/>
        <end position="201"/>
    </location>
</feature>
<dbReference type="InterPro" id="IPR017938">
    <property type="entry name" value="Riboflavin_synthase-like_b-brl"/>
</dbReference>
<accession>A0AAU7VN59</accession>
<dbReference type="EC" id="2.5.1.9" evidence="4 9"/>
<dbReference type="PANTHER" id="PTHR21098">
    <property type="entry name" value="RIBOFLAVIN SYNTHASE ALPHA CHAIN"/>
    <property type="match status" value="1"/>
</dbReference>
<dbReference type="EMBL" id="CP158367">
    <property type="protein sequence ID" value="XBX75485.1"/>
    <property type="molecule type" value="Genomic_DNA"/>
</dbReference>
<dbReference type="Pfam" id="PF00677">
    <property type="entry name" value="Lum_binding"/>
    <property type="match status" value="2"/>
</dbReference>
<feature type="domain" description="Lumazine-binding" evidence="11">
    <location>
        <begin position="9"/>
        <end position="104"/>
    </location>
</feature>
<evidence type="ECO:0000256" key="4">
    <source>
        <dbReference type="ARBA" id="ARBA00012827"/>
    </source>
</evidence>
<reference evidence="12" key="2">
    <citation type="submission" date="2024-06" db="EMBL/GenBank/DDBJ databases">
        <authorList>
            <person name="Petrova K.O."/>
            <person name="Toshchakov S.V."/>
            <person name="Boltjanskaja Y.V."/>
            <person name="Kevbrin V."/>
        </authorList>
    </citation>
    <scope>NUCLEOTIDE SEQUENCE</scope>
    <source>
        <strain evidence="12">Z-910T</strain>
    </source>
</reference>
<dbReference type="FunFam" id="2.40.30.20:FF:000014">
    <property type="entry name" value="Riboflavin synthase, alpha subunit"/>
    <property type="match status" value="1"/>
</dbReference>